<feature type="compositionally biased region" description="Basic and acidic residues" evidence="1">
    <location>
        <begin position="77"/>
        <end position="94"/>
    </location>
</feature>
<name>A0ABW7AP66_9ACTN</name>
<evidence type="ECO:0000256" key="1">
    <source>
        <dbReference type="SAM" id="MobiDB-lite"/>
    </source>
</evidence>
<evidence type="ECO:0000313" key="2">
    <source>
        <dbReference type="EMBL" id="MFG1709204.1"/>
    </source>
</evidence>
<accession>A0ABW7AP66</accession>
<feature type="region of interest" description="Disordered" evidence="1">
    <location>
        <begin position="75"/>
        <end position="94"/>
    </location>
</feature>
<reference evidence="2 3" key="1">
    <citation type="submission" date="2024-10" db="EMBL/GenBank/DDBJ databases">
        <authorList>
            <person name="Topkara A.R."/>
            <person name="Saygin H."/>
        </authorList>
    </citation>
    <scope>NUCLEOTIDE SEQUENCE [LARGE SCALE GENOMIC DNA]</scope>
    <source>
        <strain evidence="2 3">M3C6</strain>
    </source>
</reference>
<organism evidence="2 3">
    <name type="scientific">Nonomuraea marmarensis</name>
    <dbReference type="NCBI Taxonomy" id="3351344"/>
    <lineage>
        <taxon>Bacteria</taxon>
        <taxon>Bacillati</taxon>
        <taxon>Actinomycetota</taxon>
        <taxon>Actinomycetes</taxon>
        <taxon>Streptosporangiales</taxon>
        <taxon>Streptosporangiaceae</taxon>
        <taxon>Nonomuraea</taxon>
    </lineage>
</organism>
<dbReference type="Proteomes" id="UP001603978">
    <property type="component" value="Unassembled WGS sequence"/>
</dbReference>
<comment type="caution">
    <text evidence="2">The sequence shown here is derived from an EMBL/GenBank/DDBJ whole genome shotgun (WGS) entry which is preliminary data.</text>
</comment>
<sequence length="94" mass="10192">MITYMSIRMIVLACDTDHCANLCGITEPTSINDARSTASAAFGWTKAGDLDHCKTCSSTHGPGSSYSSLMVFSHYESSTREHDQDPPRTRSDAS</sequence>
<keyword evidence="3" id="KW-1185">Reference proteome</keyword>
<dbReference type="EMBL" id="JBICRM010000034">
    <property type="protein sequence ID" value="MFG1709204.1"/>
    <property type="molecule type" value="Genomic_DNA"/>
</dbReference>
<evidence type="ECO:0000313" key="3">
    <source>
        <dbReference type="Proteomes" id="UP001603978"/>
    </source>
</evidence>
<protein>
    <submittedName>
        <fullName evidence="2">Uncharacterized protein</fullName>
    </submittedName>
</protein>
<dbReference type="RefSeq" id="WP_393173751.1">
    <property type="nucleotide sequence ID" value="NZ_JBICRM010000034.1"/>
</dbReference>
<gene>
    <name evidence="2" type="ORF">ACFLIM_39040</name>
</gene>
<proteinExistence type="predicted"/>